<evidence type="ECO:0000313" key="1">
    <source>
        <dbReference type="EMBL" id="TDD54589.1"/>
    </source>
</evidence>
<organism evidence="1 2">
    <name type="scientific">Nonomuraea terrae</name>
    <dbReference type="NCBI Taxonomy" id="2530383"/>
    <lineage>
        <taxon>Bacteria</taxon>
        <taxon>Bacillati</taxon>
        <taxon>Actinomycetota</taxon>
        <taxon>Actinomycetes</taxon>
        <taxon>Streptosporangiales</taxon>
        <taxon>Streptosporangiaceae</taxon>
        <taxon>Nonomuraea</taxon>
    </lineage>
</organism>
<reference evidence="1 2" key="1">
    <citation type="submission" date="2019-03" db="EMBL/GenBank/DDBJ databases">
        <title>Draft genome sequences of novel Actinobacteria.</title>
        <authorList>
            <person name="Sahin N."/>
            <person name="Ay H."/>
            <person name="Saygin H."/>
        </authorList>
    </citation>
    <scope>NUCLEOTIDE SEQUENCE [LARGE SCALE GENOMIC DNA]</scope>
    <source>
        <strain evidence="1 2">CH32</strain>
    </source>
</reference>
<dbReference type="RefSeq" id="WP_132609210.1">
    <property type="nucleotide sequence ID" value="NZ_SMKQ01000008.1"/>
</dbReference>
<comment type="caution">
    <text evidence="1">The sequence shown here is derived from an EMBL/GenBank/DDBJ whole genome shotgun (WGS) entry which is preliminary data.</text>
</comment>
<keyword evidence="2" id="KW-1185">Reference proteome</keyword>
<proteinExistence type="predicted"/>
<name>A0A4R4ZBN5_9ACTN</name>
<dbReference type="InterPro" id="IPR058154">
    <property type="entry name" value="Bxb1_TTP-like"/>
</dbReference>
<dbReference type="OrthoDB" id="4216991at2"/>
<accession>A0A4R4ZBN5</accession>
<dbReference type="AlphaFoldDB" id="A0A4R4ZBN5"/>
<dbReference type="Pfam" id="PF25681">
    <property type="entry name" value="Phage_TTP_17"/>
    <property type="match status" value="1"/>
</dbReference>
<protein>
    <submittedName>
        <fullName evidence="1">Phage tail protein</fullName>
    </submittedName>
</protein>
<evidence type="ECO:0000313" key="2">
    <source>
        <dbReference type="Proteomes" id="UP000295302"/>
    </source>
</evidence>
<dbReference type="EMBL" id="SMKQ01000008">
    <property type="protein sequence ID" value="TDD54589.1"/>
    <property type="molecule type" value="Genomic_DNA"/>
</dbReference>
<sequence>MVNIIRAADLALVGSNGGAWVAPLGTAQPTDPAGAPTGAWLAIGAISEDGLTNGVDEDSEQFTPWGLNSPFRTVVTSSVRTFSFTAWETNRPIVKSLQYRIPVEDLAPDEDGIITFAETATAAPDRRAWLFDVYDGTVWERFFIPEGEITERSEVTYAQGEMVGYEWTISTYPDSSNNLVYHSYLAPEVEEHMS</sequence>
<gene>
    <name evidence="1" type="ORF">E1286_05210</name>
</gene>
<dbReference type="Proteomes" id="UP000295302">
    <property type="component" value="Unassembled WGS sequence"/>
</dbReference>